<dbReference type="SMART" id="SM00184">
    <property type="entry name" value="RING"/>
    <property type="match status" value="1"/>
</dbReference>
<evidence type="ECO:0000256" key="2">
    <source>
        <dbReference type="ARBA" id="ARBA00012483"/>
    </source>
</evidence>
<dbReference type="RefSeq" id="XP_027097732.2">
    <property type="nucleotide sequence ID" value="XM_027241931.2"/>
</dbReference>
<dbReference type="OrthoDB" id="8062037at2759"/>
<evidence type="ECO:0000256" key="6">
    <source>
        <dbReference type="PROSITE-ProRule" id="PRU00175"/>
    </source>
</evidence>
<dbReference type="InterPro" id="IPR013083">
    <property type="entry name" value="Znf_RING/FYVE/PHD"/>
</dbReference>
<dbReference type="PROSITE" id="PS50089">
    <property type="entry name" value="ZF_RING_2"/>
    <property type="match status" value="1"/>
</dbReference>
<dbReference type="GO" id="GO:0016567">
    <property type="term" value="P:protein ubiquitination"/>
    <property type="evidence" value="ECO:0007669"/>
    <property type="project" value="UniProtKB-ARBA"/>
</dbReference>
<dbReference type="SUPFAM" id="SSF57850">
    <property type="entry name" value="RING/U-box"/>
    <property type="match status" value="1"/>
</dbReference>
<evidence type="ECO:0000256" key="4">
    <source>
        <dbReference type="ARBA" id="ARBA00022771"/>
    </source>
</evidence>
<evidence type="ECO:0000313" key="10">
    <source>
        <dbReference type="RefSeq" id="XP_027097732.2"/>
    </source>
</evidence>
<keyword evidence="5" id="KW-0862">Zinc</keyword>
<evidence type="ECO:0000259" key="8">
    <source>
        <dbReference type="PROSITE" id="PS50089"/>
    </source>
</evidence>
<keyword evidence="3" id="KW-0479">Metal-binding</keyword>
<feature type="compositionally biased region" description="Polar residues" evidence="7">
    <location>
        <begin position="101"/>
        <end position="121"/>
    </location>
</feature>
<dbReference type="Pfam" id="PF13639">
    <property type="entry name" value="zf-RING_2"/>
    <property type="match status" value="1"/>
</dbReference>
<accession>A0A6P6V745</accession>
<dbReference type="GO" id="GO:0008270">
    <property type="term" value="F:zinc ion binding"/>
    <property type="evidence" value="ECO:0007669"/>
    <property type="project" value="UniProtKB-KW"/>
</dbReference>
<protein>
    <recommendedName>
        <fullName evidence="2">RING-type E3 ubiquitin transferase</fullName>
        <ecNumber evidence="2">2.3.2.27</ecNumber>
    </recommendedName>
</protein>
<name>A0A6P6V745_COFAR</name>
<reference evidence="10" key="2">
    <citation type="submission" date="2025-08" db="UniProtKB">
        <authorList>
            <consortium name="RefSeq"/>
        </authorList>
    </citation>
    <scope>IDENTIFICATION</scope>
    <source>
        <tissue evidence="10">Leaves</tissue>
    </source>
</reference>
<proteinExistence type="predicted"/>
<evidence type="ECO:0000256" key="5">
    <source>
        <dbReference type="ARBA" id="ARBA00022833"/>
    </source>
</evidence>
<dbReference type="EC" id="2.3.2.27" evidence="2"/>
<gene>
    <name evidence="10" type="primary">LOC113717220</name>
</gene>
<dbReference type="GeneID" id="113717220"/>
<dbReference type="GO" id="GO:0061630">
    <property type="term" value="F:ubiquitin protein ligase activity"/>
    <property type="evidence" value="ECO:0007669"/>
    <property type="project" value="UniProtKB-EC"/>
</dbReference>
<organism evidence="9 10">
    <name type="scientific">Coffea arabica</name>
    <name type="common">Arabian coffee</name>
    <dbReference type="NCBI Taxonomy" id="13443"/>
    <lineage>
        <taxon>Eukaryota</taxon>
        <taxon>Viridiplantae</taxon>
        <taxon>Streptophyta</taxon>
        <taxon>Embryophyta</taxon>
        <taxon>Tracheophyta</taxon>
        <taxon>Spermatophyta</taxon>
        <taxon>Magnoliopsida</taxon>
        <taxon>eudicotyledons</taxon>
        <taxon>Gunneridae</taxon>
        <taxon>Pentapetalae</taxon>
        <taxon>asterids</taxon>
        <taxon>lamiids</taxon>
        <taxon>Gentianales</taxon>
        <taxon>Rubiaceae</taxon>
        <taxon>Ixoroideae</taxon>
        <taxon>Gardenieae complex</taxon>
        <taxon>Bertiereae - Coffeeae clade</taxon>
        <taxon>Coffeeae</taxon>
        <taxon>Coffea</taxon>
    </lineage>
</organism>
<evidence type="ECO:0000313" key="9">
    <source>
        <dbReference type="Proteomes" id="UP001652660"/>
    </source>
</evidence>
<feature type="compositionally biased region" description="Low complexity" evidence="7">
    <location>
        <begin position="277"/>
        <end position="293"/>
    </location>
</feature>
<feature type="region of interest" description="Disordered" evidence="7">
    <location>
        <begin position="101"/>
        <end position="127"/>
    </location>
</feature>
<reference evidence="9" key="1">
    <citation type="journal article" date="2025" name="Foods">
        <title>Unveiling the Microbial Signatures of Arabica Coffee Cherries: Insights into Ripeness Specific Diversity, Functional Traits, and Implications for Quality and Safety.</title>
        <authorList>
            <consortium name="RefSeq"/>
            <person name="Tenea G.N."/>
            <person name="Cifuentes V."/>
            <person name="Reyes P."/>
            <person name="Cevallos-Vallejos M."/>
        </authorList>
    </citation>
    <scope>NUCLEOTIDE SEQUENCE [LARGE SCALE GENOMIC DNA]</scope>
</reference>
<dbReference type="PANTHER" id="PTHR15710:SF132">
    <property type="entry name" value="E3 UBIQUITIN-PROTEIN LIGASE MPSR1"/>
    <property type="match status" value="1"/>
</dbReference>
<dbReference type="GO" id="GO:0005737">
    <property type="term" value="C:cytoplasm"/>
    <property type="evidence" value="ECO:0007669"/>
    <property type="project" value="TreeGrafter"/>
</dbReference>
<dbReference type="AlphaFoldDB" id="A0A6P6V745"/>
<keyword evidence="4 6" id="KW-0863">Zinc-finger</keyword>
<evidence type="ECO:0000256" key="1">
    <source>
        <dbReference type="ARBA" id="ARBA00000900"/>
    </source>
</evidence>
<dbReference type="Gene3D" id="3.30.40.10">
    <property type="entry name" value="Zinc/RING finger domain, C3HC4 (zinc finger)"/>
    <property type="match status" value="1"/>
</dbReference>
<evidence type="ECO:0000256" key="7">
    <source>
        <dbReference type="SAM" id="MobiDB-lite"/>
    </source>
</evidence>
<keyword evidence="9" id="KW-1185">Reference proteome</keyword>
<dbReference type="PANTHER" id="PTHR15710">
    <property type="entry name" value="E3 UBIQUITIN-PROTEIN LIGASE PRAJA"/>
    <property type="match status" value="1"/>
</dbReference>
<dbReference type="Proteomes" id="UP001652660">
    <property type="component" value="Chromosome 11e"/>
</dbReference>
<feature type="domain" description="RING-type" evidence="8">
    <location>
        <begin position="193"/>
        <end position="234"/>
    </location>
</feature>
<feature type="region of interest" description="Disordered" evidence="7">
    <location>
        <begin position="270"/>
        <end position="293"/>
    </location>
</feature>
<dbReference type="InterPro" id="IPR001841">
    <property type="entry name" value="Znf_RING"/>
</dbReference>
<sequence length="293" mass="32806">MCPFFQIFPQPCCCHRSLIFAPHIVLPNFVPQFHQSNCLCINDFLPKFLSFPYIENNLNFLMASETEEFSESSSVIERLINSRNRDLALFLPFILGMTNSPNTPNPVQDSSTPDQEAQQSPPHMRESTDRIILINPLTQDMVVIEGSRGSGSSSSSLESLLRDLFSKDGQPPASKASIEAMPMVEVKEDGEECVICLEEWEAGALAKEMPCKHRFHGECIEKWLRIHGSCPVCRHKMPVEENDDKSLKNGDAGGTRREIWVSFAYSNSNLDRRSEESNQGGSNDSGDSSQTID</sequence>
<evidence type="ECO:0000256" key="3">
    <source>
        <dbReference type="ARBA" id="ARBA00022723"/>
    </source>
</evidence>
<comment type="catalytic activity">
    <reaction evidence="1">
        <text>S-ubiquitinyl-[E2 ubiquitin-conjugating enzyme]-L-cysteine + [acceptor protein]-L-lysine = [E2 ubiquitin-conjugating enzyme]-L-cysteine + N(6)-ubiquitinyl-[acceptor protein]-L-lysine.</text>
        <dbReference type="EC" id="2.3.2.27"/>
    </reaction>
</comment>